<feature type="compositionally biased region" description="Polar residues" evidence="1">
    <location>
        <begin position="40"/>
        <end position="52"/>
    </location>
</feature>
<proteinExistence type="predicted"/>
<organism evidence="2 3">
    <name type="scientific">Penicillium oxalicum (strain 114-2 / CGMCC 5302)</name>
    <name type="common">Penicillium decumbens</name>
    <dbReference type="NCBI Taxonomy" id="933388"/>
    <lineage>
        <taxon>Eukaryota</taxon>
        <taxon>Fungi</taxon>
        <taxon>Dikarya</taxon>
        <taxon>Ascomycota</taxon>
        <taxon>Pezizomycotina</taxon>
        <taxon>Eurotiomycetes</taxon>
        <taxon>Eurotiomycetidae</taxon>
        <taxon>Eurotiales</taxon>
        <taxon>Aspergillaceae</taxon>
        <taxon>Penicillium</taxon>
    </lineage>
</organism>
<dbReference type="HOGENOM" id="CLU_1982339_0_0_1"/>
<feature type="region of interest" description="Disordered" evidence="1">
    <location>
        <begin position="1"/>
        <end position="86"/>
    </location>
</feature>
<protein>
    <submittedName>
        <fullName evidence="2">Uncharacterized protein</fullName>
    </submittedName>
</protein>
<sequence>MSLPLHKNKLEHEPEPGGDAPEDLQRKYSTHPSPQPRAAINQTGHHNTTETRNPARASQIPDSCNRRTQQTHVRIPPTTTCGMRPRPCDLAGGAGVRVGCGGEGCPSYVPRTVQMVWIGCHVVRWS</sequence>
<evidence type="ECO:0000313" key="2">
    <source>
        <dbReference type="EMBL" id="EPS28810.1"/>
    </source>
</evidence>
<evidence type="ECO:0000256" key="1">
    <source>
        <dbReference type="SAM" id="MobiDB-lite"/>
    </source>
</evidence>
<name>S7ZDT8_PENO1</name>
<feature type="compositionally biased region" description="Polar residues" evidence="1">
    <location>
        <begin position="60"/>
        <end position="81"/>
    </location>
</feature>
<dbReference type="AlphaFoldDB" id="S7ZDT8"/>
<gene>
    <name evidence="2" type="ORF">PDE_03756</name>
</gene>
<accession>S7ZDT8</accession>
<dbReference type="EMBL" id="KB644411">
    <property type="protein sequence ID" value="EPS28810.1"/>
    <property type="molecule type" value="Genomic_DNA"/>
</dbReference>
<keyword evidence="3" id="KW-1185">Reference proteome</keyword>
<evidence type="ECO:0000313" key="3">
    <source>
        <dbReference type="Proteomes" id="UP000019376"/>
    </source>
</evidence>
<dbReference type="Proteomes" id="UP000019376">
    <property type="component" value="Unassembled WGS sequence"/>
</dbReference>
<reference evidence="2 3" key="1">
    <citation type="journal article" date="2013" name="PLoS ONE">
        <title>Genomic and secretomic analyses reveal unique features of the lignocellulolytic enzyme system of Penicillium decumbens.</title>
        <authorList>
            <person name="Liu G."/>
            <person name="Zhang L."/>
            <person name="Wei X."/>
            <person name="Zou G."/>
            <person name="Qin Y."/>
            <person name="Ma L."/>
            <person name="Li J."/>
            <person name="Zheng H."/>
            <person name="Wang S."/>
            <person name="Wang C."/>
            <person name="Xun L."/>
            <person name="Zhao G.-P."/>
            <person name="Zhou Z."/>
            <person name="Qu Y."/>
        </authorList>
    </citation>
    <scope>NUCLEOTIDE SEQUENCE [LARGE SCALE GENOMIC DNA]</scope>
    <source>
        <strain evidence="3">114-2 / CGMCC 5302</strain>
    </source>
</reference>